<name>A0ABQ9YFH0_9EUKA</name>
<dbReference type="InterPro" id="IPR036872">
    <property type="entry name" value="CH_dom_sf"/>
</dbReference>
<keyword evidence="1" id="KW-0175">Coiled coil</keyword>
<feature type="compositionally biased region" description="Polar residues" evidence="2">
    <location>
        <begin position="194"/>
        <end position="206"/>
    </location>
</feature>
<protein>
    <submittedName>
        <fullName evidence="3">Uncharacterized protein</fullName>
    </submittedName>
</protein>
<dbReference type="Proteomes" id="UP001281761">
    <property type="component" value="Unassembled WGS sequence"/>
</dbReference>
<feature type="region of interest" description="Disordered" evidence="2">
    <location>
        <begin position="194"/>
        <end position="226"/>
    </location>
</feature>
<feature type="compositionally biased region" description="Basic and acidic residues" evidence="2">
    <location>
        <begin position="412"/>
        <end position="422"/>
    </location>
</feature>
<feature type="region of interest" description="Disordered" evidence="2">
    <location>
        <begin position="776"/>
        <end position="806"/>
    </location>
</feature>
<proteinExistence type="predicted"/>
<keyword evidence="4" id="KW-1185">Reference proteome</keyword>
<feature type="region of interest" description="Disordered" evidence="2">
    <location>
        <begin position="378"/>
        <end position="425"/>
    </location>
</feature>
<evidence type="ECO:0000256" key="2">
    <source>
        <dbReference type="SAM" id="MobiDB-lite"/>
    </source>
</evidence>
<reference evidence="3 4" key="1">
    <citation type="journal article" date="2022" name="bioRxiv">
        <title>Genomics of Preaxostyla Flagellates Illuminates Evolutionary Transitions and the Path Towards Mitochondrial Loss.</title>
        <authorList>
            <person name="Novak L.V.F."/>
            <person name="Treitli S.C."/>
            <person name="Pyrih J."/>
            <person name="Halakuc P."/>
            <person name="Pipaliya S.V."/>
            <person name="Vacek V."/>
            <person name="Brzon O."/>
            <person name="Soukal P."/>
            <person name="Eme L."/>
            <person name="Dacks J.B."/>
            <person name="Karnkowska A."/>
            <person name="Elias M."/>
            <person name="Hampl V."/>
        </authorList>
    </citation>
    <scope>NUCLEOTIDE SEQUENCE [LARGE SCALE GENOMIC DNA]</scope>
    <source>
        <strain evidence="3">NAU3</strain>
        <tissue evidence="3">Gut</tissue>
    </source>
</reference>
<organism evidence="3 4">
    <name type="scientific">Blattamonas nauphoetae</name>
    <dbReference type="NCBI Taxonomy" id="2049346"/>
    <lineage>
        <taxon>Eukaryota</taxon>
        <taxon>Metamonada</taxon>
        <taxon>Preaxostyla</taxon>
        <taxon>Oxymonadida</taxon>
        <taxon>Blattamonas</taxon>
    </lineage>
</organism>
<sequence length="898" mass="100450">MNQGDALIEWANALPFVTSRAQSTSDLLNGELFSQILSSLTPSLTDNVEDTSQNSTTNSISLSTNLHKNLEDALVDPNHIDAIRSAMYLQIAHDLLLAPLNESTSFFLLELLLALGCTSEKTGEACGDVFNDICVGEFGEDKRMYFVGIIEKFFPQPQSSGNDSMLIDETTYPECPINTPNARQTMGIQTPLNSSVLSPSRTPMHSSSKKSAHRSPHSFVQGYGQSSIDPGDSLLRNTIELESKIARLEADLQNLSEEKERIGREYNTLNGKHLSLEDDFRVMSEEKERLSNANTQLLLQVSGGDGLLSEDSAKSFLEKQREEERKSDKQALLRARERADELTKMLVEAEGIAREKESTAALLTKTLAATQAQLEKVRAEKEELERGADEGGMENGEDDDGTRRRGRGGLRGVDDEVERGKQTSDTLKLAERIQNLQKQLKEEKTQRDEAELLCAEMRGQLELFQSRVEHAEEAMRTHSKDRIESETKVLETVAMNNELNETVERQRAELGMLTEERDKLKETCELLQAQVGGVMERIMMDENEDEEGAERAKMNEKKRQFEAMVEEIRVTRTKTNETKQRLDEERAAFERERDAVQTELAELRQNQLRLESLLRQKEEEEKQQLAMNHLLFANTQQSGRGPSQTGGGSSMTKDEDDLFPETVERADGVAQTDESLYATLSSRAFTNTSKMLHQQLEDKEKLVQQMKTVSGHVGDENALMQCAFFHLGRELMQASFRSQLPLGQQTTIAQPASQDPQPLPISSLMSMHQIQQSAFGPKNKATVPIRPPLSEQSITERVKNSDPSPLTASLQFNYQKRPEQPLVPSQKKIGFVFPNLGAAQPPPPHQFPPVSSPSSISFPSYQSTGPGLTQDPQVIAKAKQGQKYPKPKTRQNVNSFHS</sequence>
<feature type="coiled-coil region" evidence="1">
    <location>
        <begin position="238"/>
        <end position="272"/>
    </location>
</feature>
<feature type="compositionally biased region" description="Acidic residues" evidence="2">
    <location>
        <begin position="391"/>
        <end position="400"/>
    </location>
</feature>
<feature type="compositionally biased region" description="Polar residues" evidence="2">
    <location>
        <begin position="634"/>
        <end position="643"/>
    </location>
</feature>
<feature type="region of interest" description="Disordered" evidence="2">
    <location>
        <begin position="634"/>
        <end position="655"/>
    </location>
</feature>
<dbReference type="EMBL" id="JARBJD010000010">
    <property type="protein sequence ID" value="KAK2962519.1"/>
    <property type="molecule type" value="Genomic_DNA"/>
</dbReference>
<feature type="compositionally biased region" description="Basic and acidic residues" evidence="2">
    <location>
        <begin position="378"/>
        <end position="389"/>
    </location>
</feature>
<feature type="compositionally biased region" description="Pro residues" evidence="2">
    <location>
        <begin position="840"/>
        <end position="851"/>
    </location>
</feature>
<feature type="compositionally biased region" description="Low complexity" evidence="2">
    <location>
        <begin position="852"/>
        <end position="863"/>
    </location>
</feature>
<comment type="caution">
    <text evidence="3">The sequence shown here is derived from an EMBL/GenBank/DDBJ whole genome shotgun (WGS) entry which is preliminary data.</text>
</comment>
<feature type="region of interest" description="Disordered" evidence="2">
    <location>
        <begin position="835"/>
        <end position="898"/>
    </location>
</feature>
<evidence type="ECO:0000313" key="3">
    <source>
        <dbReference type="EMBL" id="KAK2962519.1"/>
    </source>
</evidence>
<evidence type="ECO:0000313" key="4">
    <source>
        <dbReference type="Proteomes" id="UP001281761"/>
    </source>
</evidence>
<gene>
    <name evidence="3" type="ORF">BLNAU_2351</name>
</gene>
<dbReference type="Gene3D" id="1.10.418.10">
    <property type="entry name" value="Calponin-like domain"/>
    <property type="match status" value="1"/>
</dbReference>
<feature type="coiled-coil region" evidence="1">
    <location>
        <begin position="572"/>
        <end position="623"/>
    </location>
</feature>
<feature type="compositionally biased region" description="Basic residues" evidence="2">
    <location>
        <begin position="207"/>
        <end position="216"/>
    </location>
</feature>
<evidence type="ECO:0000256" key="1">
    <source>
        <dbReference type="SAM" id="Coils"/>
    </source>
</evidence>
<feature type="coiled-coil region" evidence="1">
    <location>
        <begin position="426"/>
        <end position="530"/>
    </location>
</feature>
<dbReference type="SUPFAM" id="SSF116907">
    <property type="entry name" value="Hook domain"/>
    <property type="match status" value="1"/>
</dbReference>
<accession>A0ABQ9YFH0</accession>